<dbReference type="GO" id="GO:0097272">
    <property type="term" value="P:ammonium homeostasis"/>
    <property type="evidence" value="ECO:0007669"/>
    <property type="project" value="TreeGrafter"/>
</dbReference>
<evidence type="ECO:0000256" key="6">
    <source>
        <dbReference type="ARBA" id="ARBA00023136"/>
    </source>
</evidence>
<evidence type="ECO:0000256" key="7">
    <source>
        <dbReference type="ARBA" id="ARBA00023177"/>
    </source>
</evidence>
<keyword evidence="12" id="KW-1185">Reference proteome</keyword>
<feature type="transmembrane region" description="Helical" evidence="8">
    <location>
        <begin position="40"/>
        <end position="60"/>
    </location>
</feature>
<dbReference type="PROSITE" id="PS01219">
    <property type="entry name" value="AMMONIUM_TRANSP"/>
    <property type="match status" value="1"/>
</dbReference>
<keyword evidence="5 8" id="KW-1133">Transmembrane helix</keyword>
<dbReference type="Proteomes" id="UP000221024">
    <property type="component" value="Unassembled WGS sequence"/>
</dbReference>
<feature type="transmembrane region" description="Helical" evidence="8">
    <location>
        <begin position="166"/>
        <end position="187"/>
    </location>
</feature>
<dbReference type="AlphaFoldDB" id="A0A2H3NL38"/>
<evidence type="ECO:0000259" key="10">
    <source>
        <dbReference type="Pfam" id="PF00909"/>
    </source>
</evidence>
<dbReference type="Pfam" id="PF00909">
    <property type="entry name" value="Ammonium_transp"/>
    <property type="match status" value="1"/>
</dbReference>
<keyword evidence="3 8" id="KW-0813">Transport</keyword>
<feature type="transmembrane region" description="Helical" evidence="8">
    <location>
        <begin position="302"/>
        <end position="320"/>
    </location>
</feature>
<reference evidence="11 12" key="1">
    <citation type="submission" date="2017-10" db="EMBL/GenBank/DDBJ databases">
        <title>Draft genome of Longimonas halophila.</title>
        <authorList>
            <person name="Goh K.M."/>
            <person name="Shamsir M.S."/>
            <person name="Lim S.W."/>
        </authorList>
    </citation>
    <scope>NUCLEOTIDE SEQUENCE [LARGE SCALE GENOMIC DNA]</scope>
    <source>
        <strain evidence="11 12">KCTC 42399</strain>
    </source>
</reference>
<keyword evidence="6 8" id="KW-0472">Membrane</keyword>
<dbReference type="PANTHER" id="PTHR11730">
    <property type="entry name" value="AMMONIUM TRANSPORTER"/>
    <property type="match status" value="1"/>
</dbReference>
<feature type="transmembrane region" description="Helical" evidence="8">
    <location>
        <begin position="358"/>
        <end position="377"/>
    </location>
</feature>
<gene>
    <name evidence="11" type="ORF">CRI93_08860</name>
</gene>
<comment type="similarity">
    <text evidence="2 8">Belongs to the ammonia transporter channel (TC 1.A.11.2) family.</text>
</comment>
<evidence type="ECO:0000256" key="9">
    <source>
        <dbReference type="SAM" id="SignalP"/>
    </source>
</evidence>
<sequence length="450" mass="46979">MRAFGIVVLGLIALALGAPADAMAQDTAEAAASAEWMVNNLWIMIAGMLVFIMHLGFAALESGMTQSKNTVNILFKNSMIICIGILTYALCGFNLMYPGDFNGLVSFGAVTNFITVSPQDAEALLTPAYNEGYTWYTDFFFQAMFAATAATIVSGGVAGRIKLSSFLVFVVGFLMISYPITGSWHWGGGFLNELGFYDFAGSTLVHSVGGWGALVMAILLGPRLGKYPASGGVQSIPGSNMSLATIGVFLLWFGWFGFNGGSVLTADPATVSLVLVTTSMAAAAGGITGGLLSWYRDEKPDLTMALNGILAGLVGITAGADLMAVWEAVVIGAVAGGLVYASIVVIDEIIKIDDPVGAVSVHLTCGIWGTLAVGLFGDMAGLAQVGYQLVGIAAVGGATVAFCWTVGRLIDETMGLRVDHHEEAEGLDVGEHAMHAYHDLVQTHTPSNSN</sequence>
<dbReference type="EMBL" id="PDEP01000007">
    <property type="protein sequence ID" value="PEN06738.1"/>
    <property type="molecule type" value="Genomic_DNA"/>
</dbReference>
<feature type="signal peptide" evidence="9">
    <location>
        <begin position="1"/>
        <end position="24"/>
    </location>
</feature>
<feature type="transmembrane region" description="Helical" evidence="8">
    <location>
        <begin position="389"/>
        <end position="407"/>
    </location>
</feature>
<keyword evidence="7 8" id="KW-0924">Ammonia transport</keyword>
<dbReference type="SUPFAM" id="SSF111352">
    <property type="entry name" value="Ammonium transporter"/>
    <property type="match status" value="1"/>
</dbReference>
<name>A0A2H3NL38_9BACT</name>
<evidence type="ECO:0000313" key="11">
    <source>
        <dbReference type="EMBL" id="PEN06738.1"/>
    </source>
</evidence>
<dbReference type="InterPro" id="IPR001905">
    <property type="entry name" value="Ammonium_transpt"/>
</dbReference>
<feature type="domain" description="Ammonium transporter AmtB-like" evidence="10">
    <location>
        <begin position="41"/>
        <end position="437"/>
    </location>
</feature>
<keyword evidence="9" id="KW-0732">Signal</keyword>
<organism evidence="11 12">
    <name type="scientific">Longimonas halophila</name>
    <dbReference type="NCBI Taxonomy" id="1469170"/>
    <lineage>
        <taxon>Bacteria</taxon>
        <taxon>Pseudomonadati</taxon>
        <taxon>Rhodothermota</taxon>
        <taxon>Rhodothermia</taxon>
        <taxon>Rhodothermales</taxon>
        <taxon>Salisaetaceae</taxon>
        <taxon>Longimonas</taxon>
    </lineage>
</organism>
<feature type="transmembrane region" description="Helical" evidence="8">
    <location>
        <begin position="139"/>
        <end position="159"/>
    </location>
</feature>
<dbReference type="InterPro" id="IPR018047">
    <property type="entry name" value="Ammonium_transpt_CS"/>
</dbReference>
<dbReference type="NCBIfam" id="TIGR00836">
    <property type="entry name" value="amt"/>
    <property type="match status" value="1"/>
</dbReference>
<evidence type="ECO:0000256" key="8">
    <source>
        <dbReference type="RuleBase" id="RU362002"/>
    </source>
</evidence>
<dbReference type="Gene3D" id="1.10.3430.10">
    <property type="entry name" value="Ammonium transporter AmtB like domains"/>
    <property type="match status" value="1"/>
</dbReference>
<comment type="caution">
    <text evidence="11">The sequence shown here is derived from an EMBL/GenBank/DDBJ whole genome shotgun (WGS) entry which is preliminary data.</text>
</comment>
<dbReference type="GO" id="GO:0008519">
    <property type="term" value="F:ammonium channel activity"/>
    <property type="evidence" value="ECO:0007669"/>
    <property type="project" value="InterPro"/>
</dbReference>
<evidence type="ECO:0000256" key="4">
    <source>
        <dbReference type="ARBA" id="ARBA00022692"/>
    </source>
</evidence>
<evidence type="ECO:0000256" key="3">
    <source>
        <dbReference type="ARBA" id="ARBA00022448"/>
    </source>
</evidence>
<evidence type="ECO:0000313" key="12">
    <source>
        <dbReference type="Proteomes" id="UP000221024"/>
    </source>
</evidence>
<protein>
    <recommendedName>
        <fullName evidence="8">Ammonium transporter</fullName>
    </recommendedName>
</protein>
<evidence type="ECO:0000256" key="5">
    <source>
        <dbReference type="ARBA" id="ARBA00022989"/>
    </source>
</evidence>
<feature type="transmembrane region" description="Helical" evidence="8">
    <location>
        <begin position="80"/>
        <end position="97"/>
    </location>
</feature>
<evidence type="ECO:0000256" key="1">
    <source>
        <dbReference type="ARBA" id="ARBA00004141"/>
    </source>
</evidence>
<evidence type="ECO:0000256" key="2">
    <source>
        <dbReference type="ARBA" id="ARBA00005887"/>
    </source>
</evidence>
<proteinExistence type="inferred from homology"/>
<dbReference type="OrthoDB" id="9814202at2"/>
<feature type="transmembrane region" description="Helical" evidence="8">
    <location>
        <begin position="241"/>
        <end position="258"/>
    </location>
</feature>
<feature type="transmembrane region" description="Helical" evidence="8">
    <location>
        <begin position="326"/>
        <end position="346"/>
    </location>
</feature>
<feature type="transmembrane region" description="Helical" evidence="8">
    <location>
        <begin position="199"/>
        <end position="220"/>
    </location>
</feature>
<accession>A0A2H3NL38</accession>
<dbReference type="InterPro" id="IPR029020">
    <property type="entry name" value="Ammonium/urea_transptr"/>
</dbReference>
<feature type="chain" id="PRO_5013722883" description="Ammonium transporter" evidence="9">
    <location>
        <begin position="25"/>
        <end position="450"/>
    </location>
</feature>
<dbReference type="PANTHER" id="PTHR11730:SF6">
    <property type="entry name" value="AMMONIUM TRANSPORTER"/>
    <property type="match status" value="1"/>
</dbReference>
<dbReference type="GO" id="GO:0005886">
    <property type="term" value="C:plasma membrane"/>
    <property type="evidence" value="ECO:0007669"/>
    <property type="project" value="UniProtKB-SubCell"/>
</dbReference>
<dbReference type="InterPro" id="IPR024041">
    <property type="entry name" value="NH4_transpt_AmtB-like_dom"/>
</dbReference>
<keyword evidence="4 8" id="KW-0812">Transmembrane</keyword>
<comment type="subcellular location">
    <subcellularLocation>
        <location evidence="8">Cell membrane</location>
        <topology evidence="8">Multi-pass membrane protein</topology>
    </subcellularLocation>
    <subcellularLocation>
        <location evidence="1">Membrane</location>
        <topology evidence="1">Multi-pass membrane protein</topology>
    </subcellularLocation>
</comment>
<feature type="transmembrane region" description="Helical" evidence="8">
    <location>
        <begin position="270"/>
        <end position="295"/>
    </location>
</feature>